<keyword evidence="10" id="KW-1185">Reference proteome</keyword>
<comment type="similarity">
    <text evidence="3">Belongs to the methyl-accepting chemotaxis (MCP) protein family.</text>
</comment>
<evidence type="ECO:0000313" key="9">
    <source>
        <dbReference type="EMBL" id="MER2491336.1"/>
    </source>
</evidence>
<feature type="domain" description="HAMP" evidence="8">
    <location>
        <begin position="309"/>
        <end position="359"/>
    </location>
</feature>
<dbReference type="Pfam" id="PF00672">
    <property type="entry name" value="HAMP"/>
    <property type="match status" value="1"/>
</dbReference>
<evidence type="ECO:0000256" key="3">
    <source>
        <dbReference type="ARBA" id="ARBA00029447"/>
    </source>
</evidence>
<evidence type="ECO:0000259" key="8">
    <source>
        <dbReference type="PROSITE" id="PS50885"/>
    </source>
</evidence>
<comment type="subcellular location">
    <subcellularLocation>
        <location evidence="1">Membrane</location>
    </subcellularLocation>
</comment>
<protein>
    <submittedName>
        <fullName evidence="9">Methyl-accepting chemotaxis protein</fullName>
    </submittedName>
</protein>
<keyword evidence="6" id="KW-0472">Membrane</keyword>
<keyword evidence="5" id="KW-0175">Coiled coil</keyword>
<evidence type="ECO:0000256" key="6">
    <source>
        <dbReference type="SAM" id="Phobius"/>
    </source>
</evidence>
<feature type="transmembrane region" description="Helical" evidence="6">
    <location>
        <begin position="287"/>
        <end position="308"/>
    </location>
</feature>
<dbReference type="SMART" id="SM00283">
    <property type="entry name" value="MA"/>
    <property type="match status" value="1"/>
</dbReference>
<dbReference type="SMART" id="SM00304">
    <property type="entry name" value="HAMP"/>
    <property type="match status" value="1"/>
</dbReference>
<dbReference type="Gene3D" id="3.30.450.20">
    <property type="entry name" value="PAS domain"/>
    <property type="match status" value="2"/>
</dbReference>
<name>A0ABV1REZ1_9ALTE</name>
<dbReference type="RefSeq" id="WP_350401001.1">
    <property type="nucleotide sequence ID" value="NZ_JBELOE010000110.1"/>
</dbReference>
<dbReference type="Gene3D" id="1.10.287.950">
    <property type="entry name" value="Methyl-accepting chemotaxis protein"/>
    <property type="match status" value="1"/>
</dbReference>
<proteinExistence type="inferred from homology"/>
<dbReference type="PROSITE" id="PS50111">
    <property type="entry name" value="CHEMOTAXIS_TRANSDUC_2"/>
    <property type="match status" value="1"/>
</dbReference>
<dbReference type="Proteomes" id="UP001467690">
    <property type="component" value="Unassembled WGS sequence"/>
</dbReference>
<evidence type="ECO:0000256" key="1">
    <source>
        <dbReference type="ARBA" id="ARBA00004370"/>
    </source>
</evidence>
<evidence type="ECO:0000259" key="7">
    <source>
        <dbReference type="PROSITE" id="PS50111"/>
    </source>
</evidence>
<dbReference type="InterPro" id="IPR003660">
    <property type="entry name" value="HAMP_dom"/>
</dbReference>
<dbReference type="Pfam" id="PF00015">
    <property type="entry name" value="MCPsignal"/>
    <property type="match status" value="1"/>
</dbReference>
<dbReference type="CDD" id="cd06225">
    <property type="entry name" value="HAMP"/>
    <property type="match status" value="1"/>
</dbReference>
<accession>A0ABV1REZ1</accession>
<dbReference type="EMBL" id="JBELOE010000110">
    <property type="protein sequence ID" value="MER2491336.1"/>
    <property type="molecule type" value="Genomic_DNA"/>
</dbReference>
<feature type="domain" description="Methyl-accepting transducer" evidence="7">
    <location>
        <begin position="364"/>
        <end position="600"/>
    </location>
</feature>
<keyword evidence="6" id="KW-0812">Transmembrane</keyword>
<dbReference type="PROSITE" id="PS50885">
    <property type="entry name" value="HAMP"/>
    <property type="match status" value="1"/>
</dbReference>
<gene>
    <name evidence="9" type="ORF">ABS311_05510</name>
</gene>
<dbReference type="PANTHER" id="PTHR32089:SF55">
    <property type="entry name" value="METHYL ACCEPTING SENSORY TRANSDUCER WITH CACHE_2 SMALL MOLECULE BINDING DOMAIN"/>
    <property type="match status" value="1"/>
</dbReference>
<evidence type="ECO:0000256" key="2">
    <source>
        <dbReference type="ARBA" id="ARBA00023224"/>
    </source>
</evidence>
<feature type="transmembrane region" description="Helical" evidence="6">
    <location>
        <begin position="6"/>
        <end position="28"/>
    </location>
</feature>
<keyword evidence="2 4" id="KW-0807">Transducer</keyword>
<evidence type="ECO:0000256" key="4">
    <source>
        <dbReference type="PROSITE-ProRule" id="PRU00284"/>
    </source>
</evidence>
<reference evidence="9 10" key="1">
    <citation type="submission" date="2024-06" db="EMBL/GenBank/DDBJ databases">
        <authorList>
            <person name="Chen R.Y."/>
        </authorList>
    </citation>
    <scope>NUCLEOTIDE SEQUENCE [LARGE SCALE GENOMIC DNA]</scope>
    <source>
        <strain evidence="9 10">D2</strain>
    </source>
</reference>
<dbReference type="PANTHER" id="PTHR32089">
    <property type="entry name" value="METHYL-ACCEPTING CHEMOTAXIS PROTEIN MCPB"/>
    <property type="match status" value="1"/>
</dbReference>
<evidence type="ECO:0000256" key="5">
    <source>
        <dbReference type="SAM" id="Coils"/>
    </source>
</evidence>
<dbReference type="CDD" id="cd11386">
    <property type="entry name" value="MCP_signal"/>
    <property type="match status" value="1"/>
</dbReference>
<evidence type="ECO:0000313" key="10">
    <source>
        <dbReference type="Proteomes" id="UP001467690"/>
    </source>
</evidence>
<dbReference type="CDD" id="cd18773">
    <property type="entry name" value="PDC1_HK_sensor"/>
    <property type="match status" value="1"/>
</dbReference>
<organism evidence="9 10">
    <name type="scientific">Catenovulum sediminis</name>
    <dbReference type="NCBI Taxonomy" id="1740262"/>
    <lineage>
        <taxon>Bacteria</taxon>
        <taxon>Pseudomonadati</taxon>
        <taxon>Pseudomonadota</taxon>
        <taxon>Gammaproteobacteria</taxon>
        <taxon>Alteromonadales</taxon>
        <taxon>Alteromonadaceae</taxon>
        <taxon>Catenovulum</taxon>
    </lineage>
</organism>
<feature type="coiled-coil region" evidence="5">
    <location>
        <begin position="428"/>
        <end position="462"/>
    </location>
</feature>
<dbReference type="SUPFAM" id="SSF58104">
    <property type="entry name" value="Methyl-accepting chemotaxis protein (MCP) signaling domain"/>
    <property type="match status" value="1"/>
</dbReference>
<comment type="caution">
    <text evidence="9">The sequence shown here is derived from an EMBL/GenBank/DDBJ whole genome shotgun (WGS) entry which is preliminary data.</text>
</comment>
<keyword evidence="6" id="KW-1133">Transmembrane helix</keyword>
<dbReference type="InterPro" id="IPR004089">
    <property type="entry name" value="MCPsignal_dom"/>
</dbReference>
<sequence length="637" mass="69430">MIQLGFRRTLVLVVSILVLASLLITVLVSDRFFRTNTSADLKRTILNSATYESIRIADHVQKSAKNAIGVAKLYEQFQDKVRLDDLLKIAAISASVHKVTIGFADGRSYASKHDANFPGGVGDIKRYDPRTRSWFKFGRSLTGLGLSDVFFTTKSQEPMLGALHPIENGVVLVDVRLTHIKTLLEEMKVVDGAVGVLVDGKGTVLESTADFIPVRENINTINVTQPLAPTILANEDSFNLIDVQGEDYVLVSKKILLGAGVSWNLLVAVDSETAFAQVKSAVWKLRLLALVIGLVSILVLVIVLAKLYRPVLDLKTTVAQLAEGEGDLTSRLKVRSNDDLGDIARGINRVIGNLHSMISEVKSVSIQLSNGVNVLREHEKQTSDILKNHSKETEFVVTAVEQLSYTAQQVSEHADNTVKHTREADTLADTSKNNIQSAQDNLQNLVREVEQTTNNITAMNNETQDIASILGVIGGIAEQTNLLALNAAIEAARAGEQGRGFAVVADEVRALASKTQHSTKEIEEALQALKDRASSVVVAIERTGDASQYAVSEAQLVAENLSDLINFVSLINELNVQISSSAGEQNTVISEINKNMTHIHQMVDELNEKGDRMRNETASIETLNTKLVSLVSKFKLS</sequence>